<dbReference type="AlphaFoldDB" id="A0A086A4V9"/>
<evidence type="ECO:0000313" key="4">
    <source>
        <dbReference type="Proteomes" id="UP000028712"/>
    </source>
</evidence>
<sequence>MYGISCFILIISPLLFQIIFGKKAIEGTIKLKFGTITLISFILQIVLSILSFSIARYNFYQNLGPNQFKCGTGLFAFIILEFLLFILLTITIIIQYFVKKFHKKKLRQLK</sequence>
<evidence type="ECO:0000313" key="5">
    <source>
        <dbReference type="Proteomes" id="UP000198424"/>
    </source>
</evidence>
<dbReference type="Proteomes" id="UP000028712">
    <property type="component" value="Unassembled WGS sequence"/>
</dbReference>
<dbReference type="Proteomes" id="UP000198424">
    <property type="component" value="Unassembled WGS sequence"/>
</dbReference>
<keyword evidence="1" id="KW-0812">Transmembrane</keyword>
<protein>
    <submittedName>
        <fullName evidence="2">Uncharacterized protein</fullName>
    </submittedName>
</protein>
<dbReference type="EMBL" id="MUGY01000034">
    <property type="protein sequence ID" value="OXA88433.1"/>
    <property type="molecule type" value="Genomic_DNA"/>
</dbReference>
<reference evidence="3 5" key="2">
    <citation type="submission" date="2016-11" db="EMBL/GenBank/DDBJ databases">
        <title>Whole genomes of Flavobacteriaceae.</title>
        <authorList>
            <person name="Stine C."/>
            <person name="Li C."/>
            <person name="Tadesse D."/>
        </authorList>
    </citation>
    <scope>NUCLEOTIDE SEQUENCE [LARGE SCALE GENOMIC DNA]</scope>
    <source>
        <strain evidence="3 5">ATCC 29551</strain>
    </source>
</reference>
<keyword evidence="1" id="KW-1133">Transmembrane helix</keyword>
<dbReference type="EMBL" id="JPRM01000034">
    <property type="protein sequence ID" value="KFF11723.1"/>
    <property type="molecule type" value="Genomic_DNA"/>
</dbReference>
<feature type="transmembrane region" description="Helical" evidence="1">
    <location>
        <begin position="33"/>
        <end position="54"/>
    </location>
</feature>
<feature type="transmembrane region" description="Helical" evidence="1">
    <location>
        <begin position="6"/>
        <end position="21"/>
    </location>
</feature>
<comment type="caution">
    <text evidence="2">The sequence shown here is derived from an EMBL/GenBank/DDBJ whole genome shotgun (WGS) entry which is preliminary data.</text>
</comment>
<accession>A0A086A4V9</accession>
<feature type="transmembrane region" description="Helical" evidence="1">
    <location>
        <begin position="74"/>
        <end position="98"/>
    </location>
</feature>
<proteinExistence type="predicted"/>
<evidence type="ECO:0000256" key="1">
    <source>
        <dbReference type="SAM" id="Phobius"/>
    </source>
</evidence>
<evidence type="ECO:0000313" key="2">
    <source>
        <dbReference type="EMBL" id="KFF11723.1"/>
    </source>
</evidence>
<reference evidence="2 4" key="1">
    <citation type="submission" date="2014-07" db="EMBL/GenBank/DDBJ databases">
        <title>Genome of Flavobacterium hydatis DSM 2063.</title>
        <authorList>
            <person name="Pipes S.E."/>
            <person name="Stropko S.J."/>
            <person name="Newman J.D."/>
        </authorList>
    </citation>
    <scope>NUCLEOTIDE SEQUENCE [LARGE SCALE GENOMIC DNA]</scope>
    <source>
        <strain evidence="2 4">DSM 2063</strain>
    </source>
</reference>
<dbReference type="STRING" id="991.IW20_19130"/>
<keyword evidence="1" id="KW-0472">Membrane</keyword>
<dbReference type="eggNOG" id="ENOG502ZY5N">
    <property type="taxonomic scope" value="Bacteria"/>
</dbReference>
<organism evidence="2 4">
    <name type="scientific">Flavobacterium hydatis</name>
    <name type="common">Cytophaga aquatilis</name>
    <dbReference type="NCBI Taxonomy" id="991"/>
    <lineage>
        <taxon>Bacteria</taxon>
        <taxon>Pseudomonadati</taxon>
        <taxon>Bacteroidota</taxon>
        <taxon>Flavobacteriia</taxon>
        <taxon>Flavobacteriales</taxon>
        <taxon>Flavobacteriaceae</taxon>
        <taxon>Flavobacterium</taxon>
    </lineage>
</organism>
<name>A0A086A4V9_FLAHY</name>
<evidence type="ECO:0000313" key="3">
    <source>
        <dbReference type="EMBL" id="OXA88433.1"/>
    </source>
</evidence>
<keyword evidence="5" id="KW-1185">Reference proteome</keyword>
<gene>
    <name evidence="3" type="ORF">B0A62_22135</name>
    <name evidence="2" type="ORF">IW20_19130</name>
</gene>